<dbReference type="Gene3D" id="2.30.330.10">
    <property type="entry name" value="SpoA-like"/>
    <property type="match status" value="1"/>
</dbReference>
<evidence type="ECO:0000313" key="2">
    <source>
        <dbReference type="EMBL" id="SHJ39050.1"/>
    </source>
</evidence>
<dbReference type="Proteomes" id="UP000184040">
    <property type="component" value="Unassembled WGS sequence"/>
</dbReference>
<accession>A0A1M6IX81</accession>
<evidence type="ECO:0000313" key="3">
    <source>
        <dbReference type="Proteomes" id="UP000184040"/>
    </source>
</evidence>
<keyword evidence="2" id="KW-0282">Flagellum</keyword>
<keyword evidence="2" id="KW-0969">Cilium</keyword>
<dbReference type="EMBL" id="FQZA01000008">
    <property type="protein sequence ID" value="SHJ39050.1"/>
    <property type="molecule type" value="Genomic_DNA"/>
</dbReference>
<dbReference type="RefSeq" id="WP_073129099.1">
    <property type="nucleotide sequence ID" value="NZ_FQZA01000008.1"/>
</dbReference>
<dbReference type="InterPro" id="IPR001543">
    <property type="entry name" value="FliN-like_C"/>
</dbReference>
<protein>
    <submittedName>
        <fullName evidence="2">Flagellar motor switch protein FliM</fullName>
    </submittedName>
</protein>
<gene>
    <name evidence="2" type="ORF">SAMN04488012_108143</name>
</gene>
<keyword evidence="2" id="KW-0966">Cell projection</keyword>
<dbReference type="STRING" id="313368.SAMN04488012_108143"/>
<dbReference type="AlphaFoldDB" id="A0A1M6IX81"/>
<name>A0A1M6IX81_9RHOB</name>
<sequence>MSNPSPLRRKIRDAPTDAAPHLLTPERVWRRSVSHGFVRSIALEATVQEIAQTTVTPEDLRETVAPGSLVALLDGPAGYGLAILDPGGLAAMIEVQTMGRVQSRGLADRPVTALDAAMVADALDRVLAVQETLAAEMGAGRMMSGYRFAMRIANLREIALSLDDAPHDRVSISFAAGPGGPRQARLDIVLPRRDVAAASSDGPVSSAWSQGLEQRLLGAEVTLRATLAQTRMTAADLQALAPGDTIALPQGALGAVALVGPGGHVLGTGRLGQSGGQKAIRLGVAPREFDEAAVPQVEPSLTFALTEPGDE</sequence>
<feature type="domain" description="Flagellar motor switch protein FliN-like C-terminal" evidence="1">
    <location>
        <begin position="214"/>
        <end position="282"/>
    </location>
</feature>
<keyword evidence="3" id="KW-1185">Reference proteome</keyword>
<dbReference type="SUPFAM" id="SSF101801">
    <property type="entry name" value="Surface presentation of antigens (SPOA)"/>
    <property type="match status" value="1"/>
</dbReference>
<dbReference type="Pfam" id="PF01052">
    <property type="entry name" value="FliMN_C"/>
    <property type="match status" value="1"/>
</dbReference>
<organism evidence="2 3">
    <name type="scientific">Palleronia salina</name>
    <dbReference type="NCBI Taxonomy" id="313368"/>
    <lineage>
        <taxon>Bacteria</taxon>
        <taxon>Pseudomonadati</taxon>
        <taxon>Pseudomonadota</taxon>
        <taxon>Alphaproteobacteria</taxon>
        <taxon>Rhodobacterales</taxon>
        <taxon>Roseobacteraceae</taxon>
        <taxon>Palleronia</taxon>
    </lineage>
</organism>
<evidence type="ECO:0000259" key="1">
    <source>
        <dbReference type="Pfam" id="PF01052"/>
    </source>
</evidence>
<dbReference type="InterPro" id="IPR036429">
    <property type="entry name" value="SpoA-like_sf"/>
</dbReference>
<reference evidence="2 3" key="1">
    <citation type="submission" date="2016-11" db="EMBL/GenBank/DDBJ databases">
        <authorList>
            <person name="Jaros S."/>
            <person name="Januszkiewicz K."/>
            <person name="Wedrychowicz H."/>
        </authorList>
    </citation>
    <scope>NUCLEOTIDE SEQUENCE [LARGE SCALE GENOMIC DNA]</scope>
    <source>
        <strain evidence="2 3">DSM 26892</strain>
    </source>
</reference>
<proteinExistence type="predicted"/>